<name>A0A9D4SIT8_DERFA</name>
<dbReference type="EMBL" id="SDOV01000003">
    <property type="protein sequence ID" value="KAH7642775.1"/>
    <property type="molecule type" value="Genomic_DNA"/>
</dbReference>
<dbReference type="Proteomes" id="UP000828236">
    <property type="component" value="Unassembled WGS sequence"/>
</dbReference>
<reference evidence="1" key="1">
    <citation type="submission" date="2020-06" db="EMBL/GenBank/DDBJ databases">
        <authorList>
            <person name="Ji K."/>
            <person name="Li J."/>
        </authorList>
    </citation>
    <scope>NUCLEOTIDE SEQUENCE</scope>
    <source>
        <strain evidence="1">JKM2019</strain>
        <tissue evidence="1">Whole body</tissue>
    </source>
</reference>
<protein>
    <submittedName>
        <fullName evidence="1">G2/mitotic-specific cyclin a-like protein</fullName>
    </submittedName>
</protein>
<dbReference type="AlphaFoldDB" id="A0A9D4SIT8"/>
<reference evidence="1" key="2">
    <citation type="journal article" date="2021" name="World Allergy Organ. J.">
        <title>Chromosome-level assembly of Dermatophagoides farinae genome and transcriptome reveals two novel allergens Der f 37 and Der f 39.</title>
        <authorList>
            <person name="Chen J."/>
            <person name="Cai Z."/>
            <person name="Fan D."/>
            <person name="Hu J."/>
            <person name="Hou Y."/>
            <person name="He Y."/>
            <person name="Zhang Z."/>
            <person name="Zhao Z."/>
            <person name="Gao P."/>
            <person name="Hu W."/>
            <person name="Sun J."/>
            <person name="Li J."/>
            <person name="Ji K."/>
        </authorList>
    </citation>
    <scope>NUCLEOTIDE SEQUENCE</scope>
    <source>
        <strain evidence="1">JKM2019</strain>
    </source>
</reference>
<accession>A0A9D4SIT8</accession>
<sequence>MEALKKLFTNLTNVVVHGGNVVVDDGPKNNVNLATENYTKLRGRDSQQNMMMIRKNKNFATKITNNDENAVVFDPTRKIETKIKNKPGGKYCYSHFRYFHY</sequence>
<comment type="caution">
    <text evidence="1">The sequence shown here is derived from an EMBL/GenBank/DDBJ whole genome shotgun (WGS) entry which is preliminary data.</text>
</comment>
<organism evidence="1">
    <name type="scientific">Dermatophagoides farinae</name>
    <name type="common">American house dust mite</name>
    <dbReference type="NCBI Taxonomy" id="6954"/>
    <lineage>
        <taxon>Eukaryota</taxon>
        <taxon>Metazoa</taxon>
        <taxon>Ecdysozoa</taxon>
        <taxon>Arthropoda</taxon>
        <taxon>Chelicerata</taxon>
        <taxon>Arachnida</taxon>
        <taxon>Acari</taxon>
        <taxon>Acariformes</taxon>
        <taxon>Sarcoptiformes</taxon>
        <taxon>Astigmata</taxon>
        <taxon>Psoroptidia</taxon>
        <taxon>Analgoidea</taxon>
        <taxon>Pyroglyphidae</taxon>
        <taxon>Dermatophagoidinae</taxon>
        <taxon>Dermatophagoides</taxon>
    </lineage>
</organism>
<gene>
    <name evidence="1" type="ORF">HUG17_9466</name>
</gene>
<evidence type="ECO:0000313" key="1">
    <source>
        <dbReference type="EMBL" id="KAH7642775.1"/>
    </source>
</evidence>
<proteinExistence type="predicted"/>